<feature type="compositionally biased region" description="Acidic residues" evidence="1">
    <location>
        <begin position="168"/>
        <end position="177"/>
    </location>
</feature>
<feature type="non-terminal residue" evidence="2">
    <location>
        <position position="1"/>
    </location>
</feature>
<name>A0A8J5K462_HOMAM</name>
<organism evidence="2 3">
    <name type="scientific">Homarus americanus</name>
    <name type="common">American lobster</name>
    <dbReference type="NCBI Taxonomy" id="6706"/>
    <lineage>
        <taxon>Eukaryota</taxon>
        <taxon>Metazoa</taxon>
        <taxon>Ecdysozoa</taxon>
        <taxon>Arthropoda</taxon>
        <taxon>Crustacea</taxon>
        <taxon>Multicrustacea</taxon>
        <taxon>Malacostraca</taxon>
        <taxon>Eumalacostraca</taxon>
        <taxon>Eucarida</taxon>
        <taxon>Decapoda</taxon>
        <taxon>Pleocyemata</taxon>
        <taxon>Astacidea</taxon>
        <taxon>Nephropoidea</taxon>
        <taxon>Nephropidae</taxon>
        <taxon>Homarus</taxon>
    </lineage>
</organism>
<protein>
    <submittedName>
        <fullName evidence="2">Putative Cytochrome c1-like 2</fullName>
    </submittedName>
</protein>
<dbReference type="Proteomes" id="UP000747542">
    <property type="component" value="Unassembled WGS sequence"/>
</dbReference>
<comment type="caution">
    <text evidence="2">The sequence shown here is derived from an EMBL/GenBank/DDBJ whole genome shotgun (WGS) entry which is preliminary data.</text>
</comment>
<feature type="region of interest" description="Disordered" evidence="1">
    <location>
        <begin position="121"/>
        <end position="177"/>
    </location>
</feature>
<feature type="compositionally biased region" description="Low complexity" evidence="1">
    <location>
        <begin position="150"/>
        <end position="167"/>
    </location>
</feature>
<keyword evidence="3" id="KW-1185">Reference proteome</keyword>
<sequence>NEEKLEGYIASPHLSRRNCSETVVLSLAVVCFARPQAPTAEAPAEEVPTEVIAADPAANVIDPQFASFIFPDDEPAVVAAKMAHFAAVKVALGGPPATSQVAAETQAVEAEATLAAEAEGEAVAAAEAEAEAEAADAAALEAEAAEAQEAEAALADAEAAEATALEVEAAEAQEAEA</sequence>
<gene>
    <name evidence="2" type="primary">CYC1-L2</name>
    <name evidence="2" type="ORF">Hamer_G020581</name>
</gene>
<accession>A0A8J5K462</accession>
<dbReference type="AlphaFoldDB" id="A0A8J5K462"/>
<evidence type="ECO:0000313" key="2">
    <source>
        <dbReference type="EMBL" id="KAG7167696.1"/>
    </source>
</evidence>
<proteinExistence type="predicted"/>
<reference evidence="2" key="1">
    <citation type="journal article" date="2021" name="Sci. Adv.">
        <title>The American lobster genome reveals insights on longevity, neural, and immune adaptations.</title>
        <authorList>
            <person name="Polinski J.M."/>
            <person name="Zimin A.V."/>
            <person name="Clark K.F."/>
            <person name="Kohn A.B."/>
            <person name="Sadowski N."/>
            <person name="Timp W."/>
            <person name="Ptitsyn A."/>
            <person name="Khanna P."/>
            <person name="Romanova D.Y."/>
            <person name="Williams P."/>
            <person name="Greenwood S.J."/>
            <person name="Moroz L.L."/>
            <person name="Walt D.R."/>
            <person name="Bodnar A.G."/>
        </authorList>
    </citation>
    <scope>NUCLEOTIDE SEQUENCE</scope>
    <source>
        <strain evidence="2">GMGI-L3</strain>
    </source>
</reference>
<feature type="non-terminal residue" evidence="2">
    <location>
        <position position="177"/>
    </location>
</feature>
<evidence type="ECO:0000256" key="1">
    <source>
        <dbReference type="SAM" id="MobiDB-lite"/>
    </source>
</evidence>
<dbReference type="EMBL" id="JAHLQT010021277">
    <property type="protein sequence ID" value="KAG7167696.1"/>
    <property type="molecule type" value="Genomic_DNA"/>
</dbReference>
<evidence type="ECO:0000313" key="3">
    <source>
        <dbReference type="Proteomes" id="UP000747542"/>
    </source>
</evidence>